<dbReference type="PANTHER" id="PTHR19971">
    <property type="entry name" value="SIGNAL-REGULATORY PROTEIN BETA"/>
    <property type="match status" value="1"/>
</dbReference>
<keyword evidence="1" id="KW-1015">Disulfide bond</keyword>
<keyword evidence="2" id="KW-0325">Glycoprotein</keyword>
<dbReference type="InterPro" id="IPR007110">
    <property type="entry name" value="Ig-like_dom"/>
</dbReference>
<evidence type="ECO:0000313" key="5">
    <source>
        <dbReference type="Proteomes" id="UP000694404"/>
    </source>
</evidence>
<dbReference type="Gene3D" id="2.60.40.10">
    <property type="entry name" value="Immunoglobulins"/>
    <property type="match status" value="1"/>
</dbReference>
<protein>
    <recommendedName>
        <fullName evidence="3">Ig-like domain-containing protein</fullName>
    </recommendedName>
</protein>
<reference evidence="4" key="2">
    <citation type="submission" date="2025-09" db="UniProtKB">
        <authorList>
            <consortium name="Ensembl"/>
        </authorList>
    </citation>
    <scope>IDENTIFICATION</scope>
</reference>
<accession>A0A8C0GPE0</accession>
<evidence type="ECO:0000313" key="4">
    <source>
        <dbReference type="Ensembl" id="ENSCABP00000010284.1"/>
    </source>
</evidence>
<sequence>MSRALLSASQGLSPVVNIHAPTFVQGKAQVLTCDVKGFYPEAIAVNWLLNGVRTEAPRVNPSGTFNLESFYQFKPVAESEGAEISCEVQHETLSRPIVRSVQVHLEREWTGTESGGWCQAPVGWKGGRLLSWNQGEGH</sequence>
<proteinExistence type="predicted"/>
<evidence type="ECO:0000259" key="3">
    <source>
        <dbReference type="PROSITE" id="PS50835"/>
    </source>
</evidence>
<keyword evidence="5" id="KW-1185">Reference proteome</keyword>
<feature type="domain" description="Ig-like" evidence="3">
    <location>
        <begin position="14"/>
        <end position="102"/>
    </location>
</feature>
<dbReference type="Ensembl" id="ENSCABT00000011262.1">
    <property type="protein sequence ID" value="ENSCABP00000010284.1"/>
    <property type="gene ID" value="ENSCABG00000007714.1"/>
</dbReference>
<dbReference type="SMART" id="SM00407">
    <property type="entry name" value="IGc1"/>
    <property type="match status" value="1"/>
</dbReference>
<name>A0A8C0GPE0_CHEAB</name>
<dbReference type="Proteomes" id="UP000694404">
    <property type="component" value="Unplaced"/>
</dbReference>
<dbReference type="PROSITE" id="PS50835">
    <property type="entry name" value="IG_LIKE"/>
    <property type="match status" value="1"/>
</dbReference>
<organism evidence="4 5">
    <name type="scientific">Chelonoidis abingdonii</name>
    <name type="common">Abingdon island giant tortoise</name>
    <name type="synonym">Testudo abingdonii</name>
    <dbReference type="NCBI Taxonomy" id="106734"/>
    <lineage>
        <taxon>Eukaryota</taxon>
        <taxon>Metazoa</taxon>
        <taxon>Chordata</taxon>
        <taxon>Craniata</taxon>
        <taxon>Vertebrata</taxon>
        <taxon>Euteleostomi</taxon>
        <taxon>Archelosauria</taxon>
        <taxon>Testudinata</taxon>
        <taxon>Testudines</taxon>
        <taxon>Cryptodira</taxon>
        <taxon>Durocryptodira</taxon>
        <taxon>Testudinoidea</taxon>
        <taxon>Testudinidae</taxon>
        <taxon>Chelonoidis</taxon>
    </lineage>
</organism>
<dbReference type="AlphaFoldDB" id="A0A8C0GPE0"/>
<dbReference type="GeneTree" id="ENSGT00960000191582"/>
<dbReference type="InterPro" id="IPR051755">
    <property type="entry name" value="Ig-like_CS_Receptor"/>
</dbReference>
<dbReference type="InterPro" id="IPR036179">
    <property type="entry name" value="Ig-like_dom_sf"/>
</dbReference>
<evidence type="ECO:0000256" key="1">
    <source>
        <dbReference type="ARBA" id="ARBA00023157"/>
    </source>
</evidence>
<dbReference type="InterPro" id="IPR003597">
    <property type="entry name" value="Ig_C1-set"/>
</dbReference>
<reference evidence="4" key="1">
    <citation type="submission" date="2025-08" db="UniProtKB">
        <authorList>
            <consortium name="Ensembl"/>
        </authorList>
    </citation>
    <scope>IDENTIFICATION</scope>
</reference>
<dbReference type="SUPFAM" id="SSF48726">
    <property type="entry name" value="Immunoglobulin"/>
    <property type="match status" value="1"/>
</dbReference>
<dbReference type="CDD" id="cd00098">
    <property type="entry name" value="IgC1"/>
    <property type="match status" value="1"/>
</dbReference>
<dbReference type="InterPro" id="IPR013783">
    <property type="entry name" value="Ig-like_fold"/>
</dbReference>
<evidence type="ECO:0000256" key="2">
    <source>
        <dbReference type="ARBA" id="ARBA00023180"/>
    </source>
</evidence>
<dbReference type="Pfam" id="PF07654">
    <property type="entry name" value="C1-set"/>
    <property type="match status" value="1"/>
</dbReference>